<organism evidence="2 3">
    <name type="scientific">Kipferlia bialata</name>
    <dbReference type="NCBI Taxonomy" id="797122"/>
    <lineage>
        <taxon>Eukaryota</taxon>
        <taxon>Metamonada</taxon>
        <taxon>Carpediemonas-like organisms</taxon>
        <taxon>Kipferlia</taxon>
    </lineage>
</organism>
<feature type="region of interest" description="Disordered" evidence="1">
    <location>
        <begin position="269"/>
        <end position="359"/>
    </location>
</feature>
<evidence type="ECO:0000256" key="1">
    <source>
        <dbReference type="SAM" id="MobiDB-lite"/>
    </source>
</evidence>
<sequence length="447" mass="48229">MTHSLLSPLRQGSPGSLSPSVHLSPSVSPSPYEADGALKPEYGRVVSRERERVRVQSAKAGARVANDPYYSKWWATGVSYSTASPASTPGTPFMETLNMASQGILEAEQQSVNASRESRQAAASPCMSQGMTRAPSQGSLRLARRLGVSDRVMQEGHGEGEGGLIGRECSLTSLIGEESAPGQPVEMERSLVYTVSTADLNGEMLRDFSKNTNALVRSMSFTGADMPKRTENRSSVSAGGKRASGLQTLSHSLSQHMMRVLSDVECSESDSMDYCSSPGSLTDSEGEREDGERETHSSRPASAQHLWGAKDRRNSSPPPPAADTHALHPPPNTYREEKERERDKGDMAPREMSMEVVPAKADAERFLRLAEPGGRPRTGNPGSGPSVYRLRTKSASVFVSERDTHTLSDSDIDEDRPGSSISVAKALAREVRHRSMVRQASQAGQKG</sequence>
<gene>
    <name evidence="2" type="ORF">KIPB_006126</name>
</gene>
<keyword evidence="3" id="KW-1185">Reference proteome</keyword>
<dbReference type="AlphaFoldDB" id="A0A9K3GJI3"/>
<dbReference type="Proteomes" id="UP000265618">
    <property type="component" value="Unassembled WGS sequence"/>
</dbReference>
<evidence type="ECO:0000313" key="3">
    <source>
        <dbReference type="Proteomes" id="UP000265618"/>
    </source>
</evidence>
<evidence type="ECO:0000313" key="2">
    <source>
        <dbReference type="EMBL" id="GIQ84600.1"/>
    </source>
</evidence>
<comment type="caution">
    <text evidence="2">The sequence shown here is derived from an EMBL/GenBank/DDBJ whole genome shotgun (WGS) entry which is preliminary data.</text>
</comment>
<feature type="region of interest" description="Disordered" evidence="1">
    <location>
        <begin position="1"/>
        <end position="39"/>
    </location>
</feature>
<feature type="region of interest" description="Disordered" evidence="1">
    <location>
        <begin position="369"/>
        <end position="388"/>
    </location>
</feature>
<proteinExistence type="predicted"/>
<feature type="compositionally biased region" description="Basic and acidic residues" evidence="1">
    <location>
        <begin position="334"/>
        <end position="353"/>
    </location>
</feature>
<reference evidence="2 3" key="1">
    <citation type="journal article" date="2018" name="PLoS ONE">
        <title>The draft genome of Kipferlia bialata reveals reductive genome evolution in fornicate parasites.</title>
        <authorList>
            <person name="Tanifuji G."/>
            <person name="Takabayashi S."/>
            <person name="Kume K."/>
            <person name="Takagi M."/>
            <person name="Nakayama T."/>
            <person name="Kamikawa R."/>
            <person name="Inagaki Y."/>
            <person name="Hashimoto T."/>
        </authorList>
    </citation>
    <scope>NUCLEOTIDE SEQUENCE [LARGE SCALE GENOMIC DNA]</scope>
    <source>
        <strain evidence="2">NY0173</strain>
    </source>
</reference>
<accession>A0A9K3GJI3</accession>
<feature type="compositionally biased region" description="Low complexity" evidence="1">
    <location>
        <begin position="12"/>
        <end position="31"/>
    </location>
</feature>
<name>A0A9K3GJI3_9EUKA</name>
<dbReference type="EMBL" id="BDIP01001534">
    <property type="protein sequence ID" value="GIQ84600.1"/>
    <property type="molecule type" value="Genomic_DNA"/>
</dbReference>
<protein>
    <submittedName>
        <fullName evidence="2">Uncharacterized protein</fullName>
    </submittedName>
</protein>
<feature type="region of interest" description="Disordered" evidence="1">
    <location>
        <begin position="220"/>
        <end position="246"/>
    </location>
</feature>